<reference evidence="1" key="1">
    <citation type="submission" date="2018-10" db="EMBL/GenBank/DDBJ databases">
        <title>Hidden diversity of soil giant viruses.</title>
        <authorList>
            <person name="Schulz F."/>
            <person name="Alteio L."/>
            <person name="Goudeau D."/>
            <person name="Ryan E.M."/>
            <person name="Malmstrom R.R."/>
            <person name="Blanchard J."/>
            <person name="Woyke T."/>
        </authorList>
    </citation>
    <scope>NUCLEOTIDE SEQUENCE</scope>
    <source>
        <strain evidence="1">GAV1</strain>
    </source>
</reference>
<sequence>MIKFSKIIKLHTKTSDKEWFNHVSDFLLKYNVSGLQALQNSDCNCVGPKEYIYTDIGYTPNRILLDKYKNVIDKTKFVRGSMFYCDKKVFDILLELVKSDYNMY</sequence>
<evidence type="ECO:0000313" key="1">
    <source>
        <dbReference type="EMBL" id="AYV80310.1"/>
    </source>
</evidence>
<name>A0A3G4ZZL8_9VIRU</name>
<organism evidence="1">
    <name type="scientific">Gaeavirus sp</name>
    <dbReference type="NCBI Taxonomy" id="2487767"/>
    <lineage>
        <taxon>Viruses</taxon>
        <taxon>Varidnaviria</taxon>
        <taxon>Bamfordvirae</taxon>
        <taxon>Nucleocytoviricota</taxon>
        <taxon>Megaviricetes</taxon>
        <taxon>Imitervirales</taxon>
        <taxon>Mimiviridae</taxon>
        <taxon>Klosneuvirinae</taxon>
    </lineage>
</organism>
<accession>A0A3G4ZZL8</accession>
<proteinExistence type="predicted"/>
<protein>
    <submittedName>
        <fullName evidence="1">Uncharacterized protein</fullName>
    </submittedName>
</protein>
<dbReference type="EMBL" id="MK072227">
    <property type="protein sequence ID" value="AYV80310.1"/>
    <property type="molecule type" value="Genomic_DNA"/>
</dbReference>
<gene>
    <name evidence="1" type="ORF">Gaeavirus29_4</name>
</gene>
<feature type="non-terminal residue" evidence="1">
    <location>
        <position position="104"/>
    </location>
</feature>